<dbReference type="AlphaFoldDB" id="A0A2P6NH24"/>
<accession>A0A2P6NH24</accession>
<organism evidence="1 2">
    <name type="scientific">Planoprotostelium fungivorum</name>
    <dbReference type="NCBI Taxonomy" id="1890364"/>
    <lineage>
        <taxon>Eukaryota</taxon>
        <taxon>Amoebozoa</taxon>
        <taxon>Evosea</taxon>
        <taxon>Variosea</taxon>
        <taxon>Cavosteliida</taxon>
        <taxon>Cavosteliaceae</taxon>
        <taxon>Planoprotostelium</taxon>
    </lineage>
</organism>
<name>A0A2P6NH24_9EUKA</name>
<dbReference type="EMBL" id="MDYQ01000086">
    <property type="protein sequence ID" value="PRP83241.1"/>
    <property type="molecule type" value="Genomic_DNA"/>
</dbReference>
<sequence length="248" mass="28246">MTDPNLPTMRTRINGFNITLAEKTWAQKELDAHPDLATTWTPEIDVNLIAFIKQSATQSPPGPLRASQALACIAVALGVFSAKRFDRVFLKLKQQRFGRHHNEYQYGDTGDRRALSLSPSKNILVESIHSSNTSSFSVHWGLLFGLATSEHLVLVVKTDLKTHFEFWTPKDSSYSVWRCSNMRHISQFLLNLSKLALFRELNMDLPELHAMKQVCTVYDGGVVEDMLNIIPDLPTEERLPYYVEMMYS</sequence>
<keyword evidence="2" id="KW-1185">Reference proteome</keyword>
<evidence type="ECO:0000313" key="2">
    <source>
        <dbReference type="Proteomes" id="UP000241769"/>
    </source>
</evidence>
<reference evidence="1 2" key="1">
    <citation type="journal article" date="2018" name="Genome Biol. Evol.">
        <title>Multiple Roots of Fruiting Body Formation in Amoebozoa.</title>
        <authorList>
            <person name="Hillmann F."/>
            <person name="Forbes G."/>
            <person name="Novohradska S."/>
            <person name="Ferling I."/>
            <person name="Riege K."/>
            <person name="Groth M."/>
            <person name="Westermann M."/>
            <person name="Marz M."/>
            <person name="Spaller T."/>
            <person name="Winckler T."/>
            <person name="Schaap P."/>
            <person name="Glockner G."/>
        </authorList>
    </citation>
    <scope>NUCLEOTIDE SEQUENCE [LARGE SCALE GENOMIC DNA]</scope>
    <source>
        <strain evidence="1 2">Jena</strain>
    </source>
</reference>
<protein>
    <submittedName>
        <fullName evidence="1">Uncharacterized protein</fullName>
    </submittedName>
</protein>
<comment type="caution">
    <text evidence="1">The sequence shown here is derived from an EMBL/GenBank/DDBJ whole genome shotgun (WGS) entry which is preliminary data.</text>
</comment>
<proteinExistence type="predicted"/>
<evidence type="ECO:0000313" key="1">
    <source>
        <dbReference type="EMBL" id="PRP83241.1"/>
    </source>
</evidence>
<dbReference type="InParanoid" id="A0A2P6NH24"/>
<dbReference type="Proteomes" id="UP000241769">
    <property type="component" value="Unassembled WGS sequence"/>
</dbReference>
<gene>
    <name evidence="1" type="ORF">PROFUN_09453</name>
</gene>